<dbReference type="EMBL" id="LGTL01000031">
    <property type="protein sequence ID" value="KPA74165.1"/>
    <property type="molecule type" value="Genomic_DNA"/>
</dbReference>
<feature type="compositionally biased region" description="Polar residues" evidence="1">
    <location>
        <begin position="35"/>
        <end position="47"/>
    </location>
</feature>
<evidence type="ECO:0000313" key="3">
    <source>
        <dbReference type="Proteomes" id="UP000037923"/>
    </source>
</evidence>
<dbReference type="Proteomes" id="UP000037923">
    <property type="component" value="Unassembled WGS sequence"/>
</dbReference>
<dbReference type="EMBL" id="LGTL01000031">
    <property type="protein sequence ID" value="KPA74166.1"/>
    <property type="molecule type" value="Genomic_DNA"/>
</dbReference>
<dbReference type="RefSeq" id="XP_015652605.1">
    <property type="nucleotide sequence ID" value="XM_015808892.1"/>
</dbReference>
<dbReference type="AlphaFoldDB" id="A0A0M9FQW4"/>
<dbReference type="VEuPathDB" id="TriTrypDB:LpyrH10_31_0840"/>
<dbReference type="EMBL" id="LGTL01000031">
    <property type="protein sequence ID" value="KPA74164.1"/>
    <property type="molecule type" value="Genomic_DNA"/>
</dbReference>
<organism evidence="2 3">
    <name type="scientific">Leptomonas pyrrhocoris</name>
    <name type="common">Firebug parasite</name>
    <dbReference type="NCBI Taxonomy" id="157538"/>
    <lineage>
        <taxon>Eukaryota</taxon>
        <taxon>Discoba</taxon>
        <taxon>Euglenozoa</taxon>
        <taxon>Kinetoplastea</taxon>
        <taxon>Metakinetoplastina</taxon>
        <taxon>Trypanosomatida</taxon>
        <taxon>Trypanosomatidae</taxon>
        <taxon>Leishmaniinae</taxon>
        <taxon>Leptomonas</taxon>
    </lineage>
</organism>
<proteinExistence type="predicted"/>
<dbReference type="OMA" id="TWILDTE"/>
<evidence type="ECO:0000313" key="2">
    <source>
        <dbReference type="EMBL" id="KPA74167.1"/>
    </source>
</evidence>
<accession>A0A0M9FQW4</accession>
<feature type="region of interest" description="Disordered" evidence="1">
    <location>
        <begin position="102"/>
        <end position="155"/>
    </location>
</feature>
<gene>
    <name evidence="2" type="ORF">ABB37_09430</name>
</gene>
<sequence>MGGESSKHAAAAGAARSRERKRSGLSNAFAGGDCRSTSNNPRPNTMGPSYGSAPEHIPAAPVKCTPVPIESIRTLGADLTWIPDTEATLITEWNHERQKLTAAGLRRSQPRRNGDSNGGGPAGSSGDSSGHASPGAKQSSSGSPTAAAGDQATPGVASSAGNLVPLNCDCAPATTGRSTGLIFRVPTTWAQPGFPGSGSSLSRSPSWPSSLQVATDQRGGSKKPSAGNSPCSPVVISALPVGIEYYRALQTRWTTPEARSMPPATEEEDLNDSLILEAVADPDCSVLSPPVPLGYMIDLFVPQWRAEGLFDQAEHGNSVR</sequence>
<name>A0A0M9FQW4_LEPPY</name>
<dbReference type="RefSeq" id="XP_015652603.1">
    <property type="nucleotide sequence ID" value="XM_015808890.1"/>
</dbReference>
<dbReference type="RefSeq" id="XP_015652604.1">
    <property type="nucleotide sequence ID" value="XM_015808891.1"/>
</dbReference>
<feature type="compositionally biased region" description="Low complexity" evidence="1">
    <location>
        <begin position="124"/>
        <end position="135"/>
    </location>
</feature>
<comment type="caution">
    <text evidence="2">The sequence shown here is derived from an EMBL/GenBank/DDBJ whole genome shotgun (WGS) entry which is preliminary data.</text>
</comment>
<dbReference type="EMBL" id="LGTL01000031">
    <property type="protein sequence ID" value="KPA74167.1"/>
    <property type="molecule type" value="Genomic_DNA"/>
</dbReference>
<reference evidence="2 3" key="1">
    <citation type="submission" date="2015-07" db="EMBL/GenBank/DDBJ databases">
        <title>High-quality genome of monoxenous trypanosomatid Leptomonas pyrrhocoris.</title>
        <authorList>
            <person name="Flegontov P."/>
            <person name="Butenko A."/>
            <person name="Firsov S."/>
            <person name="Vlcek C."/>
            <person name="Logacheva M.D."/>
            <person name="Field M."/>
            <person name="Filatov D."/>
            <person name="Flegontova O."/>
            <person name="Gerasimov E."/>
            <person name="Jackson A.P."/>
            <person name="Kelly S."/>
            <person name="Opperdoes F."/>
            <person name="O'Reilly A."/>
            <person name="Votypka J."/>
            <person name="Yurchenko V."/>
            <person name="Lukes J."/>
        </authorList>
    </citation>
    <scope>NUCLEOTIDE SEQUENCE [LARGE SCALE GENOMIC DNA]</scope>
    <source>
        <strain evidence="2">H10</strain>
    </source>
</reference>
<protein>
    <submittedName>
        <fullName evidence="2">Uncharacterized protein</fullName>
    </submittedName>
</protein>
<dbReference type="GeneID" id="26909713"/>
<dbReference type="OrthoDB" id="238558at2759"/>
<feature type="region of interest" description="Disordered" evidence="1">
    <location>
        <begin position="1"/>
        <end position="61"/>
    </location>
</feature>
<feature type="region of interest" description="Disordered" evidence="1">
    <location>
        <begin position="193"/>
        <end position="229"/>
    </location>
</feature>
<evidence type="ECO:0000256" key="1">
    <source>
        <dbReference type="SAM" id="MobiDB-lite"/>
    </source>
</evidence>
<feature type="compositionally biased region" description="Low complexity" evidence="1">
    <location>
        <begin position="193"/>
        <end position="210"/>
    </location>
</feature>
<dbReference type="RefSeq" id="XP_015652606.1">
    <property type="nucleotide sequence ID" value="XM_015808893.1"/>
</dbReference>
<keyword evidence="3" id="KW-1185">Reference proteome</keyword>